<reference evidence="6" key="1">
    <citation type="submission" date="2017-02" db="UniProtKB">
        <authorList>
            <consortium name="WormBaseParasite"/>
        </authorList>
    </citation>
    <scope>IDENTIFICATION</scope>
</reference>
<organism evidence="4 6">
    <name type="scientific">Dracunculus medinensis</name>
    <name type="common">Guinea worm</name>
    <dbReference type="NCBI Taxonomy" id="318479"/>
    <lineage>
        <taxon>Eukaryota</taxon>
        <taxon>Metazoa</taxon>
        <taxon>Ecdysozoa</taxon>
        <taxon>Nematoda</taxon>
        <taxon>Chromadorea</taxon>
        <taxon>Rhabditida</taxon>
        <taxon>Spirurina</taxon>
        <taxon>Dracunculoidea</taxon>
        <taxon>Dracunculidae</taxon>
        <taxon>Dracunculus</taxon>
    </lineage>
</organism>
<dbReference type="InterPro" id="IPR037667">
    <property type="entry name" value="FMC1_homologue"/>
</dbReference>
<dbReference type="GO" id="GO:0005739">
    <property type="term" value="C:mitochondrion"/>
    <property type="evidence" value="ECO:0007669"/>
    <property type="project" value="TreeGrafter"/>
</dbReference>
<dbReference type="STRING" id="318479.A0A0N4U3Y4"/>
<dbReference type="PANTHER" id="PTHR31716:SF1">
    <property type="entry name" value="PROTEIN FMC1 HOMOLOG"/>
    <property type="match status" value="1"/>
</dbReference>
<keyword evidence="5" id="KW-1185">Reference proteome</keyword>
<evidence type="ECO:0000313" key="5">
    <source>
        <dbReference type="Proteomes" id="UP000274756"/>
    </source>
</evidence>
<gene>
    <name evidence="3" type="ORF">DME_LOCUS5818</name>
</gene>
<dbReference type="Proteomes" id="UP000038040">
    <property type="component" value="Unplaced"/>
</dbReference>
<evidence type="ECO:0000313" key="4">
    <source>
        <dbReference type="Proteomes" id="UP000038040"/>
    </source>
</evidence>
<dbReference type="AlphaFoldDB" id="A0A0N4U3Y4"/>
<dbReference type="OrthoDB" id="551431at2759"/>
<dbReference type="EMBL" id="UYYG01001153">
    <property type="protein sequence ID" value="VDN55845.1"/>
    <property type="molecule type" value="Genomic_DNA"/>
</dbReference>
<accession>A0A0N4U3Y4</accession>
<dbReference type="WBParaSite" id="DME_0000145801-mRNA-1">
    <property type="protein sequence ID" value="DME_0000145801-mRNA-1"/>
    <property type="gene ID" value="DME_0000145801"/>
</dbReference>
<evidence type="ECO:0000256" key="2">
    <source>
        <dbReference type="ARBA" id="ARBA00013846"/>
    </source>
</evidence>
<reference evidence="3 5" key="2">
    <citation type="submission" date="2018-11" db="EMBL/GenBank/DDBJ databases">
        <authorList>
            <consortium name="Pathogen Informatics"/>
        </authorList>
    </citation>
    <scope>NUCLEOTIDE SEQUENCE [LARGE SCALE GENOMIC DNA]</scope>
</reference>
<dbReference type="Proteomes" id="UP000274756">
    <property type="component" value="Unassembled WGS sequence"/>
</dbReference>
<dbReference type="PANTHER" id="PTHR31716">
    <property type="entry name" value="PROTEIN FMC1 HOMOLOG"/>
    <property type="match status" value="1"/>
</dbReference>
<name>A0A0N4U3Y4_DRAME</name>
<sequence>MPNIIKVRNEKFLFIIRSIFCELRKSDKNFSHANATFRFIIMKIRGNTKCLNENIDEFNHFASAYLHYLRSTRRLQELQQKYKGYELSIQDSAKLVGLKLPETRHQN</sequence>
<proteinExistence type="inferred from homology"/>
<evidence type="ECO:0000256" key="1">
    <source>
        <dbReference type="ARBA" id="ARBA00009058"/>
    </source>
</evidence>
<evidence type="ECO:0000313" key="6">
    <source>
        <dbReference type="WBParaSite" id="DME_0000145801-mRNA-1"/>
    </source>
</evidence>
<evidence type="ECO:0000313" key="3">
    <source>
        <dbReference type="EMBL" id="VDN55845.1"/>
    </source>
</evidence>
<comment type="similarity">
    <text evidence="1">Belongs to the FMC1 family.</text>
</comment>
<protein>
    <recommendedName>
        <fullName evidence="2">Protein FMC1 homolog</fullName>
    </recommendedName>
</protein>